<gene>
    <name evidence="6" type="ORF">Atai01_46150</name>
</gene>
<dbReference type="PROSITE" id="PS50045">
    <property type="entry name" value="SIGMA54_INTERACT_4"/>
    <property type="match status" value="1"/>
</dbReference>
<evidence type="ECO:0000256" key="1">
    <source>
        <dbReference type="ARBA" id="ARBA00022741"/>
    </source>
</evidence>
<dbReference type="GO" id="GO:0043565">
    <property type="term" value="F:sequence-specific DNA binding"/>
    <property type="evidence" value="ECO:0007669"/>
    <property type="project" value="InterPro"/>
</dbReference>
<sequence>MLDSARIEEAKAACLLATEPTSTPSAELVSSWRRSHAALGTPANVRDVPCVAEDLLDARLLEMFRAPLQRFTETLGDTGLGLLLSDPSGRILECWSADSTAERHLESVGTLRGAVLSEETVGTNGVGTALATGHLVQVRGPEHFADFYRGAMCTGAPVRHPVTGRILGAITLSCEIAPRPELLPPLLRTVSAQLQHQVLEVERPASRRALETFVTMASSHTDPVVVLGPRGLVMQNAQASRLSPERIAEIQEVCRDISPGKDGTRLIRTPNLTLEVNSAEPGNHLVVIRSGPIPAHTGSGTRATGPARPASVLAGRSPDWLAALREVARARAERWSPVVLAGEPGTGKLSVALGTPSMPGRYPAGHSVLDSAESHIIGSRDWLRKVAATISSDEVVCVRAAETLDRATLAGLRSVLETAATTTPLVTLSTADKREAEDLAVRLGGDRVIWIPPLRDRVADLPELWNAFARTAAPAARLTLSEAALRMLRAHRWPGNLVELRSVVQRLASAGKIGPVEVGDLPASLRSEDPALPLIEQVELRAIRQALQEAGGNRAQAAKILGISRATIYRKMKTYRLTL</sequence>
<reference evidence="6" key="1">
    <citation type="submission" date="2023-03" db="EMBL/GenBank/DDBJ databases">
        <title>Amycolatopsis taiwanensis NBRC 103393.</title>
        <authorList>
            <person name="Ichikawa N."/>
            <person name="Sato H."/>
            <person name="Tonouchi N."/>
        </authorList>
    </citation>
    <scope>NUCLEOTIDE SEQUENCE</scope>
    <source>
        <strain evidence="6">NBRC 103393</strain>
    </source>
</reference>
<evidence type="ECO:0000256" key="2">
    <source>
        <dbReference type="ARBA" id="ARBA00022840"/>
    </source>
</evidence>
<proteinExistence type="predicted"/>
<dbReference type="InterPro" id="IPR027417">
    <property type="entry name" value="P-loop_NTPase"/>
</dbReference>
<dbReference type="Proteomes" id="UP001165136">
    <property type="component" value="Unassembled WGS sequence"/>
</dbReference>
<dbReference type="InterPro" id="IPR029016">
    <property type="entry name" value="GAF-like_dom_sf"/>
</dbReference>
<dbReference type="InterPro" id="IPR058031">
    <property type="entry name" value="AAA_lid_NorR"/>
</dbReference>
<evidence type="ECO:0000256" key="4">
    <source>
        <dbReference type="ARBA" id="ARBA00023163"/>
    </source>
</evidence>
<keyword evidence="1" id="KW-0547">Nucleotide-binding</keyword>
<dbReference type="Gene3D" id="3.30.450.40">
    <property type="match status" value="1"/>
</dbReference>
<dbReference type="InterPro" id="IPR002197">
    <property type="entry name" value="HTH_Fis"/>
</dbReference>
<dbReference type="AlphaFoldDB" id="A0A9W6R370"/>
<keyword evidence="4" id="KW-0804">Transcription</keyword>
<evidence type="ECO:0000259" key="5">
    <source>
        <dbReference type="PROSITE" id="PS50045"/>
    </source>
</evidence>
<dbReference type="PANTHER" id="PTHR32071">
    <property type="entry name" value="TRANSCRIPTIONAL REGULATORY PROTEIN"/>
    <property type="match status" value="1"/>
</dbReference>
<protein>
    <submittedName>
        <fullName evidence="6">Sigma 54 type regulator</fullName>
    </submittedName>
</protein>
<feature type="domain" description="Sigma-54 factor interaction" evidence="5">
    <location>
        <begin position="449"/>
        <end position="509"/>
    </location>
</feature>
<dbReference type="InterPro" id="IPR002078">
    <property type="entry name" value="Sigma_54_int"/>
</dbReference>
<dbReference type="Pfam" id="PF25601">
    <property type="entry name" value="AAA_lid_14"/>
    <property type="match status" value="1"/>
</dbReference>
<organism evidence="6 7">
    <name type="scientific">Amycolatopsis taiwanensis</name>
    <dbReference type="NCBI Taxonomy" id="342230"/>
    <lineage>
        <taxon>Bacteria</taxon>
        <taxon>Bacillati</taxon>
        <taxon>Actinomycetota</taxon>
        <taxon>Actinomycetes</taxon>
        <taxon>Pseudonocardiales</taxon>
        <taxon>Pseudonocardiaceae</taxon>
        <taxon>Amycolatopsis</taxon>
    </lineage>
</organism>
<name>A0A9W6R370_9PSEU</name>
<dbReference type="Pfam" id="PF02954">
    <property type="entry name" value="HTH_8"/>
    <property type="match status" value="1"/>
</dbReference>
<dbReference type="GO" id="GO:0005524">
    <property type="term" value="F:ATP binding"/>
    <property type="evidence" value="ECO:0007669"/>
    <property type="project" value="UniProtKB-KW"/>
</dbReference>
<dbReference type="SUPFAM" id="SSF46689">
    <property type="entry name" value="Homeodomain-like"/>
    <property type="match status" value="1"/>
</dbReference>
<evidence type="ECO:0000313" key="6">
    <source>
        <dbReference type="EMBL" id="GLY67996.1"/>
    </source>
</evidence>
<dbReference type="PANTHER" id="PTHR32071:SF122">
    <property type="entry name" value="SIGMA FACTOR"/>
    <property type="match status" value="1"/>
</dbReference>
<dbReference type="RefSeq" id="WP_285488138.1">
    <property type="nucleotide sequence ID" value="NZ_BSTI01000010.1"/>
</dbReference>
<dbReference type="GO" id="GO:0006355">
    <property type="term" value="P:regulation of DNA-templated transcription"/>
    <property type="evidence" value="ECO:0007669"/>
    <property type="project" value="InterPro"/>
</dbReference>
<dbReference type="SUPFAM" id="SSF52540">
    <property type="entry name" value="P-loop containing nucleoside triphosphate hydrolases"/>
    <property type="match status" value="1"/>
</dbReference>
<evidence type="ECO:0000313" key="7">
    <source>
        <dbReference type="Proteomes" id="UP001165136"/>
    </source>
</evidence>
<accession>A0A9W6R370</accession>
<evidence type="ECO:0000256" key="3">
    <source>
        <dbReference type="ARBA" id="ARBA00023015"/>
    </source>
</evidence>
<keyword evidence="3" id="KW-0805">Transcription regulation</keyword>
<dbReference type="EMBL" id="BSTI01000010">
    <property type="protein sequence ID" value="GLY67996.1"/>
    <property type="molecule type" value="Genomic_DNA"/>
</dbReference>
<keyword evidence="2" id="KW-0067">ATP-binding</keyword>
<dbReference type="Gene3D" id="1.10.10.60">
    <property type="entry name" value="Homeodomain-like"/>
    <property type="match status" value="1"/>
</dbReference>
<dbReference type="PRINTS" id="PR01590">
    <property type="entry name" value="HTHFIS"/>
</dbReference>
<dbReference type="InterPro" id="IPR009057">
    <property type="entry name" value="Homeodomain-like_sf"/>
</dbReference>
<comment type="caution">
    <text evidence="6">The sequence shown here is derived from an EMBL/GenBank/DDBJ whole genome shotgun (WGS) entry which is preliminary data.</text>
</comment>
<keyword evidence="7" id="KW-1185">Reference proteome</keyword>
<dbReference type="Gene3D" id="1.10.8.60">
    <property type="match status" value="1"/>
</dbReference>